<feature type="signal peptide" evidence="1">
    <location>
        <begin position="1"/>
        <end position="22"/>
    </location>
</feature>
<dbReference type="InterPro" id="IPR050490">
    <property type="entry name" value="Bact_solute-bd_prot1"/>
</dbReference>
<keyword evidence="3" id="KW-1185">Reference proteome</keyword>
<evidence type="ECO:0000313" key="3">
    <source>
        <dbReference type="Proteomes" id="UP000616779"/>
    </source>
</evidence>
<dbReference type="EMBL" id="WHOA01000030">
    <property type="protein sequence ID" value="NOU70733.1"/>
    <property type="molecule type" value="Genomic_DNA"/>
</dbReference>
<protein>
    <submittedName>
        <fullName evidence="2">Extracellular solute-binding protein</fullName>
    </submittedName>
</protein>
<gene>
    <name evidence="2" type="ORF">GC098_04705</name>
</gene>
<comment type="caution">
    <text evidence="2">The sequence shown here is derived from an EMBL/GenBank/DDBJ whole genome shotgun (WGS) entry which is preliminary data.</text>
</comment>
<dbReference type="Gene3D" id="3.40.190.10">
    <property type="entry name" value="Periplasmic binding protein-like II"/>
    <property type="match status" value="2"/>
</dbReference>
<dbReference type="PROSITE" id="PS51257">
    <property type="entry name" value="PROKAR_LIPOPROTEIN"/>
    <property type="match status" value="1"/>
</dbReference>
<keyword evidence="1" id="KW-0732">Signal</keyword>
<evidence type="ECO:0000313" key="2">
    <source>
        <dbReference type="EMBL" id="NOU70733.1"/>
    </source>
</evidence>
<dbReference type="PANTHER" id="PTHR43649:SF17">
    <property type="entry name" value="ABC TRANSPORTER SOLUTE BINDING PROTEIN-SUGAR TRANSPORT"/>
    <property type="match status" value="1"/>
</dbReference>
<dbReference type="SUPFAM" id="SSF53850">
    <property type="entry name" value="Periplasmic binding protein-like II"/>
    <property type="match status" value="1"/>
</dbReference>
<dbReference type="Proteomes" id="UP000616779">
    <property type="component" value="Unassembled WGS sequence"/>
</dbReference>
<name>A0ABX1XSD4_9BACL</name>
<reference evidence="2 3" key="1">
    <citation type="submission" date="2019-10" db="EMBL/GenBank/DDBJ databases">
        <title>Description of Paenibacillus terrestris sp. nov.</title>
        <authorList>
            <person name="Carlier A."/>
            <person name="Qi S."/>
        </authorList>
    </citation>
    <scope>NUCLEOTIDE SEQUENCE [LARGE SCALE GENOMIC DNA]</scope>
    <source>
        <strain evidence="2 3">LMG 31458</strain>
    </source>
</reference>
<evidence type="ECO:0000256" key="1">
    <source>
        <dbReference type="SAM" id="SignalP"/>
    </source>
</evidence>
<sequence>MRMKKTTTITAVLLATALIAAACSSKSDGGTNASPSVSAEAGESPAASVKKEKLALTWFVNAANSSQLPAADKDSVKKAIAEKFNVDLKLLYMASGPDYLSKINTMIASGDIPDLFYMDGLESVKYIKDGIAREMTNLVTPEAMPNYFKYWITPTDLKQYQVQNVFKRAPVPYTKKVSRSYYVRKDWLDKLGMKMPETYDEMVTVMKAFTEKDPDGNGKNDTFGFSTSGNGTTLPFDFPEFIKNGLVGDFVLENDQFVDVRTDIRMQKVLDDVRKLLAMNVVDPDWLLNKSGQHIEKATQGKVGIVLSAGGNDAYDNNANGLQVKTKAVTGVANVDWQPFHIGDKTGTWVELLPSNPFLISSKTSEEKAKRSIEILDWLASEDGYLLTQYGIEGVHYKRNGKQIERIEDAYKRDVLDNGNFLSIYNWFANFVQGQTDKFGLEIIDKSITERDKAISEKLKTYKLLPSVGTSLTVKEGMDLATLRKKMSEYHIQILFKEKDASNWPQYRAELMNKYGGKNIFGYYAEQVTQASGKSIKFMSDN</sequence>
<accession>A0ABX1XSD4</accession>
<organism evidence="2 3">
    <name type="scientific">Paenibacillus phytorum</name>
    <dbReference type="NCBI Taxonomy" id="2654977"/>
    <lineage>
        <taxon>Bacteria</taxon>
        <taxon>Bacillati</taxon>
        <taxon>Bacillota</taxon>
        <taxon>Bacilli</taxon>
        <taxon>Bacillales</taxon>
        <taxon>Paenibacillaceae</taxon>
        <taxon>Paenibacillus</taxon>
    </lineage>
</organism>
<dbReference type="PANTHER" id="PTHR43649">
    <property type="entry name" value="ARABINOSE-BINDING PROTEIN-RELATED"/>
    <property type="match status" value="1"/>
</dbReference>
<proteinExistence type="predicted"/>
<feature type="chain" id="PRO_5045932566" evidence="1">
    <location>
        <begin position="23"/>
        <end position="542"/>
    </location>
</feature>